<keyword evidence="4" id="KW-1185">Reference proteome</keyword>
<dbReference type="SUPFAM" id="SSF53474">
    <property type="entry name" value="alpha/beta-Hydrolases"/>
    <property type="match status" value="1"/>
</dbReference>
<dbReference type="Proteomes" id="UP000468591">
    <property type="component" value="Unassembled WGS sequence"/>
</dbReference>
<proteinExistence type="predicted"/>
<evidence type="ECO:0000259" key="2">
    <source>
        <dbReference type="Pfam" id="PF00561"/>
    </source>
</evidence>
<dbReference type="InterPro" id="IPR029058">
    <property type="entry name" value="AB_hydrolase_fold"/>
</dbReference>
<accession>A0A6P0C6M7</accession>
<evidence type="ECO:0000313" key="3">
    <source>
        <dbReference type="EMBL" id="NEK21487.1"/>
    </source>
</evidence>
<organism evidence="3 4">
    <name type="scientific">Sulfitobacter sediminilitoris</name>
    <dbReference type="NCBI Taxonomy" id="2698830"/>
    <lineage>
        <taxon>Bacteria</taxon>
        <taxon>Pseudomonadati</taxon>
        <taxon>Pseudomonadota</taxon>
        <taxon>Alphaproteobacteria</taxon>
        <taxon>Rhodobacterales</taxon>
        <taxon>Roseobacteraceae</taxon>
        <taxon>Sulfitobacter</taxon>
    </lineage>
</organism>
<dbReference type="Pfam" id="PF00561">
    <property type="entry name" value="Abhydrolase_1"/>
    <property type="match status" value="1"/>
</dbReference>
<dbReference type="PANTHER" id="PTHR43798:SF31">
    <property type="entry name" value="AB HYDROLASE SUPERFAMILY PROTEIN YCLE"/>
    <property type="match status" value="1"/>
</dbReference>
<sequence>MLSDNATWAPLVPLLSDRFTVIRLHNRTTGRTAPWDAPADCALMAQDAVALMDHLGFQQFHCAGHSLGGLLTLEITSAHPDRVATATVLASGRIRAPRTAALFDTLLAIRRAPQGEEMWLRALYPWIFGNAFFEDLGNIETALGAALAYPYAQSADAMALQVAAFRAFRPKAKPEQIVRPTLILYAGQDIMVPPDAARKSFGALPNATHHTIEHAGHSIVWDATDEVAEHLSTFLEAHPIRA</sequence>
<name>A0A6P0C6M7_9RHOB</name>
<evidence type="ECO:0000313" key="4">
    <source>
        <dbReference type="Proteomes" id="UP000468591"/>
    </source>
</evidence>
<dbReference type="AlphaFoldDB" id="A0A6P0C6M7"/>
<dbReference type="GO" id="GO:0016020">
    <property type="term" value="C:membrane"/>
    <property type="evidence" value="ECO:0007669"/>
    <property type="project" value="TreeGrafter"/>
</dbReference>
<dbReference type="InterPro" id="IPR050266">
    <property type="entry name" value="AB_hydrolase_sf"/>
</dbReference>
<feature type="domain" description="AB hydrolase-1" evidence="2">
    <location>
        <begin position="8"/>
        <end position="223"/>
    </location>
</feature>
<comment type="caution">
    <text evidence="3">The sequence shown here is derived from an EMBL/GenBank/DDBJ whole genome shotgun (WGS) entry which is preliminary data.</text>
</comment>
<reference evidence="3 4" key="1">
    <citation type="submission" date="2020-01" db="EMBL/GenBank/DDBJ databases">
        <title>Sulfitobacter sediminilitoris sp. nov., isolated from a tidal flat.</title>
        <authorList>
            <person name="Park S."/>
            <person name="Yoon J.-H."/>
        </authorList>
    </citation>
    <scope>NUCLEOTIDE SEQUENCE [LARGE SCALE GENOMIC DNA]</scope>
    <source>
        <strain evidence="3 4">JBTF-M27</strain>
    </source>
</reference>
<dbReference type="EMBL" id="JAABNT010000002">
    <property type="protein sequence ID" value="NEK21487.1"/>
    <property type="molecule type" value="Genomic_DNA"/>
</dbReference>
<evidence type="ECO:0000256" key="1">
    <source>
        <dbReference type="ARBA" id="ARBA00022801"/>
    </source>
</evidence>
<dbReference type="PRINTS" id="PR00111">
    <property type="entry name" value="ABHYDROLASE"/>
</dbReference>
<gene>
    <name evidence="3" type="ORF">GV827_03605</name>
</gene>
<dbReference type="PANTHER" id="PTHR43798">
    <property type="entry name" value="MONOACYLGLYCEROL LIPASE"/>
    <property type="match status" value="1"/>
</dbReference>
<keyword evidence="1 3" id="KW-0378">Hydrolase</keyword>
<dbReference type="GO" id="GO:0016787">
    <property type="term" value="F:hydrolase activity"/>
    <property type="evidence" value="ECO:0007669"/>
    <property type="project" value="UniProtKB-KW"/>
</dbReference>
<dbReference type="Gene3D" id="3.40.50.1820">
    <property type="entry name" value="alpha/beta hydrolase"/>
    <property type="match status" value="1"/>
</dbReference>
<protein>
    <submittedName>
        <fullName evidence="3">Alpha/beta fold hydrolase</fullName>
    </submittedName>
</protein>
<dbReference type="InterPro" id="IPR000073">
    <property type="entry name" value="AB_hydrolase_1"/>
</dbReference>